<dbReference type="SUPFAM" id="SSF51391">
    <property type="entry name" value="Thiamin phosphate synthase"/>
    <property type="match status" value="1"/>
</dbReference>
<dbReference type="RefSeq" id="WP_099335368.1">
    <property type="nucleotide sequence ID" value="NZ_CP042812.1"/>
</dbReference>
<reference evidence="4 5" key="1">
    <citation type="submission" date="2017-09" db="EMBL/GenBank/DDBJ databases">
        <authorList>
            <person name="Perez-Cataluna A."/>
            <person name="Figueras M.J."/>
            <person name="Salas-Masso N."/>
        </authorList>
    </citation>
    <scope>NUCLEOTIDE SEQUENCE [LARGE SCALE GENOMIC DNA]</scope>
    <source>
        <strain evidence="4 5">F138-33</strain>
    </source>
</reference>
<comment type="pathway">
    <text evidence="1">Cofactor biosynthesis; thiamine diphosphate biosynthesis.</text>
</comment>
<evidence type="ECO:0000256" key="1">
    <source>
        <dbReference type="ARBA" id="ARBA00004948"/>
    </source>
</evidence>
<dbReference type="InterPro" id="IPR013785">
    <property type="entry name" value="Aldolase_TIM"/>
</dbReference>
<sequence>MNPTKLERLLNIDLKVSFNNIYGLCDFEILKRKNISLKEFVKICKDKNIKLVQYRDKINNDNIQIENLNFLKAKLNIPIIINDKLNIIDYADGIHLGQEDFHKIHKDKKIAIKLIRAKIKDKLLGLSTHNEVEILEANELDLDMIGLGAYKATKTKDVSNILGDKISYLAKISKHPVCAIGSVKCDDYIKNVHFNVVGSGLYED</sequence>
<dbReference type="CDD" id="cd00564">
    <property type="entry name" value="TMP_TenI"/>
    <property type="match status" value="1"/>
</dbReference>
<keyword evidence="2" id="KW-0784">Thiamine biosynthesis</keyword>
<protein>
    <submittedName>
        <fullName evidence="4">Thiamine phosphate synthase</fullName>
    </submittedName>
</protein>
<dbReference type="EMBL" id="NWVW01000025">
    <property type="protein sequence ID" value="PHO08676.1"/>
    <property type="molecule type" value="Genomic_DNA"/>
</dbReference>
<dbReference type="PANTHER" id="PTHR20857">
    <property type="entry name" value="THIAMINE-PHOSPHATE PYROPHOSPHORYLASE"/>
    <property type="match status" value="1"/>
</dbReference>
<dbReference type="InterPro" id="IPR022998">
    <property type="entry name" value="ThiamineP_synth_TenI"/>
</dbReference>
<organism evidence="4 5">
    <name type="scientific">Malaciobacter canalis</name>
    <dbReference type="NCBI Taxonomy" id="1912871"/>
    <lineage>
        <taxon>Bacteria</taxon>
        <taxon>Pseudomonadati</taxon>
        <taxon>Campylobacterota</taxon>
        <taxon>Epsilonproteobacteria</taxon>
        <taxon>Campylobacterales</taxon>
        <taxon>Arcobacteraceae</taxon>
        <taxon>Malaciobacter</taxon>
    </lineage>
</organism>
<dbReference type="InterPro" id="IPR036206">
    <property type="entry name" value="ThiamineP_synth_sf"/>
</dbReference>
<feature type="domain" description="Thiamine phosphate synthase/TenI" evidence="3">
    <location>
        <begin position="36"/>
        <end position="187"/>
    </location>
</feature>
<accession>A0ABX4LRB0</accession>
<name>A0ABX4LRB0_9BACT</name>
<dbReference type="Proteomes" id="UP000221384">
    <property type="component" value="Unassembled WGS sequence"/>
</dbReference>
<comment type="caution">
    <text evidence="4">The sequence shown here is derived from an EMBL/GenBank/DDBJ whole genome shotgun (WGS) entry which is preliminary data.</text>
</comment>
<dbReference type="Gene3D" id="3.20.20.70">
    <property type="entry name" value="Aldolase class I"/>
    <property type="match status" value="1"/>
</dbReference>
<proteinExistence type="predicted"/>
<evidence type="ECO:0000256" key="2">
    <source>
        <dbReference type="ARBA" id="ARBA00022977"/>
    </source>
</evidence>
<dbReference type="PANTHER" id="PTHR20857:SF23">
    <property type="entry name" value="THIAMINE BIOSYNTHETIC BIFUNCTIONAL ENZYME"/>
    <property type="match status" value="1"/>
</dbReference>
<evidence type="ECO:0000313" key="4">
    <source>
        <dbReference type="EMBL" id="PHO08676.1"/>
    </source>
</evidence>
<gene>
    <name evidence="4" type="ORF">CPG37_13340</name>
</gene>
<evidence type="ECO:0000313" key="5">
    <source>
        <dbReference type="Proteomes" id="UP000221384"/>
    </source>
</evidence>
<keyword evidence="5" id="KW-1185">Reference proteome</keyword>
<evidence type="ECO:0000259" key="3">
    <source>
        <dbReference type="Pfam" id="PF02581"/>
    </source>
</evidence>
<dbReference type="Pfam" id="PF02581">
    <property type="entry name" value="TMP-TENI"/>
    <property type="match status" value="1"/>
</dbReference>